<gene>
    <name evidence="2" type="ORF">GCM10009745_19570</name>
</gene>
<dbReference type="InterPro" id="IPR042001">
    <property type="entry name" value="Sortase_F"/>
</dbReference>
<dbReference type="Gene3D" id="2.40.260.10">
    <property type="entry name" value="Sortase"/>
    <property type="match status" value="1"/>
</dbReference>
<evidence type="ECO:0000256" key="1">
    <source>
        <dbReference type="ARBA" id="ARBA00022801"/>
    </source>
</evidence>
<evidence type="ECO:0008006" key="4">
    <source>
        <dbReference type="Google" id="ProtNLM"/>
    </source>
</evidence>
<dbReference type="Pfam" id="PF04203">
    <property type="entry name" value="Sortase"/>
    <property type="match status" value="1"/>
</dbReference>
<protein>
    <recommendedName>
        <fullName evidence="4">Class F sortase</fullName>
    </recommendedName>
</protein>
<accession>A0ABN2GT52</accession>
<dbReference type="Proteomes" id="UP001500280">
    <property type="component" value="Unassembled WGS sequence"/>
</dbReference>
<dbReference type="SUPFAM" id="SSF63817">
    <property type="entry name" value="Sortase"/>
    <property type="match status" value="1"/>
</dbReference>
<evidence type="ECO:0000313" key="3">
    <source>
        <dbReference type="Proteomes" id="UP001500280"/>
    </source>
</evidence>
<dbReference type="InterPro" id="IPR023365">
    <property type="entry name" value="Sortase_dom-sf"/>
</dbReference>
<dbReference type="InterPro" id="IPR005754">
    <property type="entry name" value="Sortase"/>
</dbReference>
<keyword evidence="3" id="KW-1185">Reference proteome</keyword>
<keyword evidence="1" id="KW-0378">Hydrolase</keyword>
<reference evidence="2 3" key="1">
    <citation type="journal article" date="2019" name="Int. J. Syst. Evol. Microbiol.">
        <title>The Global Catalogue of Microorganisms (GCM) 10K type strain sequencing project: providing services to taxonomists for standard genome sequencing and annotation.</title>
        <authorList>
            <consortium name="The Broad Institute Genomics Platform"/>
            <consortium name="The Broad Institute Genome Sequencing Center for Infectious Disease"/>
            <person name="Wu L."/>
            <person name="Ma J."/>
        </authorList>
    </citation>
    <scope>NUCLEOTIDE SEQUENCE [LARGE SCALE GENOMIC DNA]</scope>
    <source>
        <strain evidence="2 3">JCM 14307</strain>
    </source>
</reference>
<dbReference type="EMBL" id="BAAANF010000006">
    <property type="protein sequence ID" value="GAA1676421.1"/>
    <property type="molecule type" value="Genomic_DNA"/>
</dbReference>
<organism evidence="2 3">
    <name type="scientific">Kribbella yunnanensis</name>
    <dbReference type="NCBI Taxonomy" id="190194"/>
    <lineage>
        <taxon>Bacteria</taxon>
        <taxon>Bacillati</taxon>
        <taxon>Actinomycetota</taxon>
        <taxon>Actinomycetes</taxon>
        <taxon>Propionibacteriales</taxon>
        <taxon>Kribbellaceae</taxon>
        <taxon>Kribbella</taxon>
    </lineage>
</organism>
<comment type="caution">
    <text evidence="2">The sequence shown here is derived from an EMBL/GenBank/DDBJ whole genome shotgun (WGS) entry which is preliminary data.</text>
</comment>
<name>A0ABN2GT52_9ACTN</name>
<proteinExistence type="predicted"/>
<dbReference type="CDD" id="cd05829">
    <property type="entry name" value="Sortase_F"/>
    <property type="match status" value="1"/>
</dbReference>
<evidence type="ECO:0000313" key="2">
    <source>
        <dbReference type="EMBL" id="GAA1676421.1"/>
    </source>
</evidence>
<sequence>MRLSIPRLRVSAAVQGISTRQGALTPPSNPRKVGWWNGGALPGARRGSAVIAGHTVHAGGGAFDNLEQLQPGDAVGVSTARGQLGYRVTSVTTYRKQSFARNATRILDQSVPGRLVLITCEDWNGKVYLSNAVVIAQRTS</sequence>